<feature type="domain" description="Calcineurin-like phosphoesterase" evidence="1">
    <location>
        <begin position="26"/>
        <end position="144"/>
    </location>
</feature>
<evidence type="ECO:0000259" key="1">
    <source>
        <dbReference type="Pfam" id="PF00149"/>
    </source>
</evidence>
<dbReference type="InterPro" id="IPR029052">
    <property type="entry name" value="Metallo-depent_PP-like"/>
</dbReference>
<dbReference type="Pfam" id="PF00149">
    <property type="entry name" value="Metallophos"/>
    <property type="match status" value="1"/>
</dbReference>
<proteinExistence type="predicted"/>
<evidence type="ECO:0000313" key="2">
    <source>
        <dbReference type="EMBL" id="HGQ36321.1"/>
    </source>
</evidence>
<dbReference type="InterPro" id="IPR004376">
    <property type="entry name" value="Pesterase_MJ0037"/>
</dbReference>
<dbReference type="CDD" id="cd07391">
    <property type="entry name" value="MPP_PF1019"/>
    <property type="match status" value="1"/>
</dbReference>
<dbReference type="GO" id="GO:0016787">
    <property type="term" value="F:hydrolase activity"/>
    <property type="evidence" value="ECO:0007669"/>
    <property type="project" value="InterPro"/>
</dbReference>
<organism evidence="3">
    <name type="scientific">Ignisphaera aggregans</name>
    <dbReference type="NCBI Taxonomy" id="334771"/>
    <lineage>
        <taxon>Archaea</taxon>
        <taxon>Thermoproteota</taxon>
        <taxon>Thermoprotei</taxon>
        <taxon>Desulfurococcales</taxon>
        <taxon>Desulfurococcaceae</taxon>
        <taxon>Ignisphaera</taxon>
    </lineage>
</organism>
<dbReference type="EMBL" id="DTCK01000040">
    <property type="protein sequence ID" value="HGQ36321.1"/>
    <property type="molecule type" value="Genomic_DNA"/>
</dbReference>
<sequence length="255" mass="28475">MAVLYRIYGDVYALADLPAIYIPKFKAVVIADVHLGFEEDMASKGVFLPRIQLSKTVDVIEKSLSYVDASILVIAGDIKHRFEKLGRKEARDLREFLEVSIKRFRKIVIVRGNHDTYLLTVCKKLGIDIYDALWLDDILVVHGHKDIRGKKGFSLVLMGHEHPSIALKDPVTGHSTKFPCFLLAPLKKGGYALVLPALGVYQSGTAISTHSESYLSPIMRGEADLENARPFIIVEGEGIVELPRLKLVEDLMAFM</sequence>
<dbReference type="Gene3D" id="3.60.21.10">
    <property type="match status" value="1"/>
</dbReference>
<dbReference type="SUPFAM" id="SSF56300">
    <property type="entry name" value="Metallo-dependent phosphatases"/>
    <property type="match status" value="1"/>
</dbReference>
<comment type="caution">
    <text evidence="3">The sequence shown here is derived from an EMBL/GenBank/DDBJ whole genome shotgun (WGS) entry which is preliminary data.</text>
</comment>
<dbReference type="PANTHER" id="PTHR39323">
    <property type="entry name" value="BLR1149 PROTEIN"/>
    <property type="match status" value="1"/>
</dbReference>
<gene>
    <name evidence="3" type="ORF">ENU08_05495</name>
    <name evidence="2" type="ORF">ENU41_06565</name>
</gene>
<reference evidence="3" key="1">
    <citation type="journal article" date="2020" name="mSystems">
        <title>Genome- and Community-Level Interaction Insights into Carbon Utilization and Element Cycling Functions of Hydrothermarchaeota in Hydrothermal Sediment.</title>
        <authorList>
            <person name="Zhou Z."/>
            <person name="Liu Y."/>
            <person name="Xu W."/>
            <person name="Pan J."/>
            <person name="Luo Z.H."/>
            <person name="Li M."/>
        </authorList>
    </citation>
    <scope>NUCLEOTIDE SEQUENCE [LARGE SCALE GENOMIC DNA]</scope>
    <source>
        <strain evidence="3">SpSt-637</strain>
        <strain evidence="2">SpSt-667</strain>
    </source>
</reference>
<dbReference type="InterPro" id="IPR004843">
    <property type="entry name" value="Calcineurin-like_PHP"/>
</dbReference>
<dbReference type="PANTHER" id="PTHR39323:SF1">
    <property type="entry name" value="BLR1149 PROTEIN"/>
    <property type="match status" value="1"/>
</dbReference>
<name>A0A7C4JKQ2_9CREN</name>
<dbReference type="AlphaFoldDB" id="A0A7C4JKQ2"/>
<evidence type="ECO:0000313" key="3">
    <source>
        <dbReference type="EMBL" id="HGQ64681.1"/>
    </source>
</evidence>
<accession>A0A7C4JKQ2</accession>
<dbReference type="NCBIfam" id="TIGR00024">
    <property type="entry name" value="SbcD_rel_arch"/>
    <property type="match status" value="1"/>
</dbReference>
<dbReference type="EMBL" id="DTBD01000048">
    <property type="protein sequence ID" value="HGQ64681.1"/>
    <property type="molecule type" value="Genomic_DNA"/>
</dbReference>
<dbReference type="InterPro" id="IPR024173">
    <property type="entry name" value="Pesterase_MJ0037-like"/>
</dbReference>
<dbReference type="PIRSF" id="PIRSF000887">
    <property type="entry name" value="Pesterase_MJ0037"/>
    <property type="match status" value="1"/>
</dbReference>
<protein>
    <submittedName>
        <fullName evidence="3">Metallophosphoesterase</fullName>
    </submittedName>
</protein>